<accession>A0ABR5LZL5</accession>
<sequence length="490" mass="53633">HSVQQLIEAQVAATPEAPALVFGEQQLNYDQLNRRANQLAHKLIELGVGPDALVGIAAERSLDMVIGLLAVLKAGGAYVPLDPEYPQDRLAYMIEDSGIGLLLTQQHLLSQLPIPAALPVLALDQLDMSAYAEVNPEIAVDGENLAYVIYTSGSTGQPKGAGNRHSALTNRLCWMQQAYALTDADTVLQKTPFSFDVSVWEFFWPLMTGARLAIAGPGDHRDPATLVSLIQRYQVSTLHFVPSMLQVFLLDENVARCTSLKRIVCSGEALPVDAQQQVFAKLPNAGLFNLYGPTEAAIDVTHWTCREEGKASVPIGQPIANLSTYILDAELQPVPPGVIGELYLGGAGLARGYHRRPALTAERFMTSPFGDGQRLYRTGDLASYRTDGVIEYRGRIDHQVKIRGLRIELGEIETRLMELDCVREAVVIAADGQLVAYAVPTETREADELRSEIKQRLGEHLPDYMVPAQLIFLDQLPLSPNGKLDRKALP</sequence>
<name>A0ABR5LZL5_9PSED</name>
<dbReference type="CDD" id="cd17646">
    <property type="entry name" value="A_NRPS_AB3403-like"/>
    <property type="match status" value="1"/>
</dbReference>
<gene>
    <name evidence="3" type="ORF">AEQ48_27770</name>
</gene>
<dbReference type="InterPro" id="IPR010071">
    <property type="entry name" value="AA_adenyl_dom"/>
</dbReference>
<evidence type="ECO:0000313" key="4">
    <source>
        <dbReference type="Proteomes" id="UP000037820"/>
    </source>
</evidence>
<dbReference type="Gene3D" id="2.30.38.10">
    <property type="entry name" value="Luciferase, Domain 3"/>
    <property type="match status" value="1"/>
</dbReference>
<dbReference type="Pfam" id="PF13193">
    <property type="entry name" value="AMP-binding_C"/>
    <property type="match status" value="1"/>
</dbReference>
<dbReference type="InterPro" id="IPR000873">
    <property type="entry name" value="AMP-dep_synth/lig_dom"/>
</dbReference>
<evidence type="ECO:0000313" key="3">
    <source>
        <dbReference type="EMBL" id="KPG68228.1"/>
    </source>
</evidence>
<dbReference type="PANTHER" id="PTHR45527">
    <property type="entry name" value="NONRIBOSOMAL PEPTIDE SYNTHETASE"/>
    <property type="match status" value="1"/>
</dbReference>
<evidence type="ECO:0008006" key="5">
    <source>
        <dbReference type="Google" id="ProtNLM"/>
    </source>
</evidence>
<dbReference type="InterPro" id="IPR020845">
    <property type="entry name" value="AMP-binding_CS"/>
</dbReference>
<dbReference type="Gene3D" id="3.30.300.30">
    <property type="match status" value="1"/>
</dbReference>
<dbReference type="PANTHER" id="PTHR45527:SF1">
    <property type="entry name" value="FATTY ACID SYNTHASE"/>
    <property type="match status" value="1"/>
</dbReference>
<keyword evidence="4" id="KW-1185">Reference proteome</keyword>
<dbReference type="SUPFAM" id="SSF56801">
    <property type="entry name" value="Acetyl-CoA synthetase-like"/>
    <property type="match status" value="1"/>
</dbReference>
<dbReference type="EMBL" id="LHOY01000054">
    <property type="protein sequence ID" value="KPG68228.1"/>
    <property type="molecule type" value="Genomic_DNA"/>
</dbReference>
<protein>
    <recommendedName>
        <fullName evidence="5">Peptide synthetase</fullName>
    </recommendedName>
</protein>
<evidence type="ECO:0000259" key="2">
    <source>
        <dbReference type="Pfam" id="PF13193"/>
    </source>
</evidence>
<dbReference type="Proteomes" id="UP000037820">
    <property type="component" value="Unassembled WGS sequence"/>
</dbReference>
<dbReference type="RefSeq" id="WP_152973769.1">
    <property type="nucleotide sequence ID" value="NZ_LHOY01000054.1"/>
</dbReference>
<comment type="caution">
    <text evidence="3">The sequence shown here is derived from an EMBL/GenBank/DDBJ whole genome shotgun (WGS) entry which is preliminary data.</text>
</comment>
<dbReference type="Gene3D" id="3.40.50.980">
    <property type="match status" value="2"/>
</dbReference>
<evidence type="ECO:0000259" key="1">
    <source>
        <dbReference type="Pfam" id="PF00501"/>
    </source>
</evidence>
<dbReference type="NCBIfam" id="TIGR01733">
    <property type="entry name" value="AA-adenyl-dom"/>
    <property type="match status" value="1"/>
</dbReference>
<proteinExistence type="predicted"/>
<reference evidence="3 4" key="1">
    <citation type="submission" date="2015-07" db="EMBL/GenBank/DDBJ databases">
        <title>Whole genome sequencing of endophytes isolated from poison ivy (Toxicodendron radicans).</title>
        <authorList>
            <person name="Tran P.N."/>
            <person name="Lee Y.P."/>
            <person name="Gan H.M."/>
            <person name="Savka M.A."/>
        </authorList>
    </citation>
    <scope>NUCLEOTIDE SEQUENCE [LARGE SCALE GENOMIC DNA]</scope>
    <source>
        <strain evidence="3 4">RIT-PI-g</strain>
    </source>
</reference>
<feature type="non-terminal residue" evidence="3">
    <location>
        <position position="1"/>
    </location>
</feature>
<feature type="domain" description="AMP-binding enzyme C-terminal" evidence="2">
    <location>
        <begin position="411"/>
        <end position="483"/>
    </location>
</feature>
<organism evidence="3 4">
    <name type="scientific">Pseudomonas libanensis</name>
    <dbReference type="NCBI Taxonomy" id="75588"/>
    <lineage>
        <taxon>Bacteria</taxon>
        <taxon>Pseudomonadati</taxon>
        <taxon>Pseudomonadota</taxon>
        <taxon>Gammaproteobacteria</taxon>
        <taxon>Pseudomonadales</taxon>
        <taxon>Pseudomonadaceae</taxon>
        <taxon>Pseudomonas</taxon>
    </lineage>
</organism>
<feature type="non-terminal residue" evidence="3">
    <location>
        <position position="490"/>
    </location>
</feature>
<dbReference type="PROSITE" id="PS00455">
    <property type="entry name" value="AMP_BINDING"/>
    <property type="match status" value="1"/>
</dbReference>
<dbReference type="InterPro" id="IPR045851">
    <property type="entry name" value="AMP-bd_C_sf"/>
</dbReference>
<dbReference type="InterPro" id="IPR025110">
    <property type="entry name" value="AMP-bd_C"/>
</dbReference>
<dbReference type="Pfam" id="PF00501">
    <property type="entry name" value="AMP-binding"/>
    <property type="match status" value="1"/>
</dbReference>
<feature type="domain" description="AMP-dependent synthetase/ligase" evidence="1">
    <location>
        <begin position="8"/>
        <end position="354"/>
    </location>
</feature>